<organism evidence="1 2">
    <name type="scientific">Oceanospirillum sediminis</name>
    <dbReference type="NCBI Taxonomy" id="2760088"/>
    <lineage>
        <taxon>Bacteria</taxon>
        <taxon>Pseudomonadati</taxon>
        <taxon>Pseudomonadota</taxon>
        <taxon>Gammaproteobacteria</taxon>
        <taxon>Oceanospirillales</taxon>
        <taxon>Oceanospirillaceae</taxon>
        <taxon>Oceanospirillum</taxon>
    </lineage>
</organism>
<evidence type="ECO:0008006" key="3">
    <source>
        <dbReference type="Google" id="ProtNLM"/>
    </source>
</evidence>
<dbReference type="AlphaFoldDB" id="A0A839IPD0"/>
<dbReference type="Proteomes" id="UP000565262">
    <property type="component" value="Unassembled WGS sequence"/>
</dbReference>
<dbReference type="EMBL" id="JACJFM010000006">
    <property type="protein sequence ID" value="MBB1486349.1"/>
    <property type="molecule type" value="Genomic_DNA"/>
</dbReference>
<evidence type="ECO:0000313" key="2">
    <source>
        <dbReference type="Proteomes" id="UP000565262"/>
    </source>
</evidence>
<name>A0A839IPD0_9GAMM</name>
<proteinExistence type="predicted"/>
<gene>
    <name evidence="1" type="ORF">H4O21_06985</name>
</gene>
<protein>
    <recommendedName>
        <fullName evidence="3">IrrE N-terminal-like domain-containing protein</fullName>
    </recommendedName>
</protein>
<evidence type="ECO:0000313" key="1">
    <source>
        <dbReference type="EMBL" id="MBB1486349.1"/>
    </source>
</evidence>
<sequence>MTEDTTDYADQIISFIQDIGLTVRFESVPEDTFLPGILIKDGIILVDRKQLKYPGDLLHEAGHLAVIPASRRHETGAYVGHNPSEEMAAIAWSWAALKHLNLAPEIVFHPDGYKGGSQSIIDNFSQQQYFGTPILSWLGMTQCAFASAENDRMEVVFPQMSKWLADEMPE</sequence>
<keyword evidence="2" id="KW-1185">Reference proteome</keyword>
<accession>A0A839IPD0</accession>
<comment type="caution">
    <text evidence="1">The sequence shown here is derived from an EMBL/GenBank/DDBJ whole genome shotgun (WGS) entry which is preliminary data.</text>
</comment>
<reference evidence="1 2" key="1">
    <citation type="submission" date="2020-08" db="EMBL/GenBank/DDBJ databases">
        <title>Oceanospirillum sp. nov. isolated from marine sediment.</title>
        <authorList>
            <person name="Ji X."/>
        </authorList>
    </citation>
    <scope>NUCLEOTIDE SEQUENCE [LARGE SCALE GENOMIC DNA]</scope>
    <source>
        <strain evidence="1 2">D5</strain>
    </source>
</reference>
<dbReference type="RefSeq" id="WP_182808119.1">
    <property type="nucleotide sequence ID" value="NZ_JACJFM010000006.1"/>
</dbReference>